<dbReference type="GO" id="GO:0001731">
    <property type="term" value="P:formation of translation preinitiation complex"/>
    <property type="evidence" value="ECO:0007669"/>
    <property type="project" value="TreeGrafter"/>
</dbReference>
<dbReference type="InterPro" id="IPR016189">
    <property type="entry name" value="Transl_init_fac_IF2/IF5_N"/>
</dbReference>
<accession>A0A1Q9CVK9</accession>
<dbReference type="PANTHER" id="PTHR23001:SF3">
    <property type="entry name" value="EUKARYOTIC TRANSLATION INITIATION FACTOR 2 SUBUNIT 2"/>
    <property type="match status" value="1"/>
</dbReference>
<feature type="compositionally biased region" description="Basic and acidic residues" evidence="1">
    <location>
        <begin position="151"/>
        <end position="168"/>
    </location>
</feature>
<dbReference type="Gene3D" id="3.30.30.170">
    <property type="match status" value="1"/>
</dbReference>
<gene>
    <name evidence="3" type="primary">Eif2s2</name>
    <name evidence="3" type="ORF">AK812_SmicGene31876</name>
</gene>
<organism evidence="3 4">
    <name type="scientific">Symbiodinium microadriaticum</name>
    <name type="common">Dinoflagellate</name>
    <name type="synonym">Zooxanthella microadriatica</name>
    <dbReference type="NCBI Taxonomy" id="2951"/>
    <lineage>
        <taxon>Eukaryota</taxon>
        <taxon>Sar</taxon>
        <taxon>Alveolata</taxon>
        <taxon>Dinophyceae</taxon>
        <taxon>Suessiales</taxon>
        <taxon>Symbiodiniaceae</taxon>
        <taxon>Symbiodinium</taxon>
    </lineage>
</organism>
<keyword evidence="3" id="KW-0648">Protein biosynthesis</keyword>
<dbReference type="OrthoDB" id="10255414at2759"/>
<dbReference type="PANTHER" id="PTHR23001">
    <property type="entry name" value="EUKARYOTIC TRANSLATION INITIATION FACTOR"/>
    <property type="match status" value="1"/>
</dbReference>
<sequence>MISLCSSPARVFRPSGARDNAWVQPERTTARPCGQRHFMVPVILALKLKRTCVKGVSSAGYVQAVAYHDPSHRMHNRRTPNHYKPLILKQPVKSNLPKPYSSPPPSAKSSAAQDQIKRVPAAAKQELSQGMAEEEEQVFDFGSKKKKKTKDKKEKADKDEGAKEEGEVKLQGVEGWTQGELHPYKDLLERLYKIIEEHNPEVGNKERYILKPPQVVRVGSKKVAWVNFSEICSMMKRPVDHVVQFVLAEFGTEGSVAGSATTRAEGQGQDGQLVLKGRYQPKHCESLLRKYIKAVMRK</sequence>
<protein>
    <submittedName>
        <fullName evidence="3">Eukaryotic translation initiation factor 2 subunit 2</fullName>
    </submittedName>
</protein>
<dbReference type="GO" id="GO:0003729">
    <property type="term" value="F:mRNA binding"/>
    <property type="evidence" value="ECO:0007669"/>
    <property type="project" value="TreeGrafter"/>
</dbReference>
<reference evidence="3 4" key="1">
    <citation type="submission" date="2016-02" db="EMBL/GenBank/DDBJ databases">
        <title>Genome analysis of coral dinoflagellate symbionts highlights evolutionary adaptations to a symbiotic lifestyle.</title>
        <authorList>
            <person name="Aranda M."/>
            <person name="Li Y."/>
            <person name="Liew Y.J."/>
            <person name="Baumgarten S."/>
            <person name="Simakov O."/>
            <person name="Wilson M."/>
            <person name="Piel J."/>
            <person name="Ashoor H."/>
            <person name="Bougouffa S."/>
            <person name="Bajic V.B."/>
            <person name="Ryu T."/>
            <person name="Ravasi T."/>
            <person name="Bayer T."/>
            <person name="Micklem G."/>
            <person name="Kim H."/>
            <person name="Bhak J."/>
            <person name="Lajeunesse T.C."/>
            <person name="Voolstra C.R."/>
        </authorList>
    </citation>
    <scope>NUCLEOTIDE SEQUENCE [LARGE SCALE GENOMIC DNA]</scope>
    <source>
        <strain evidence="3 4">CCMP2467</strain>
    </source>
</reference>
<evidence type="ECO:0000256" key="1">
    <source>
        <dbReference type="SAM" id="MobiDB-lite"/>
    </source>
</evidence>
<evidence type="ECO:0000313" key="3">
    <source>
        <dbReference type="EMBL" id="OLP86963.1"/>
    </source>
</evidence>
<dbReference type="SUPFAM" id="SSF100966">
    <property type="entry name" value="Translation initiation factor 2 beta, aIF2beta, N-terminal domain"/>
    <property type="match status" value="1"/>
</dbReference>
<proteinExistence type="predicted"/>
<dbReference type="EMBL" id="LSRX01000890">
    <property type="protein sequence ID" value="OLP86963.1"/>
    <property type="molecule type" value="Genomic_DNA"/>
</dbReference>
<dbReference type="Proteomes" id="UP000186817">
    <property type="component" value="Unassembled WGS sequence"/>
</dbReference>
<name>A0A1Q9CVK9_SYMMI</name>
<keyword evidence="4" id="KW-1185">Reference proteome</keyword>
<dbReference type="SMART" id="SM00653">
    <property type="entry name" value="eIF2B_5"/>
    <property type="match status" value="1"/>
</dbReference>
<dbReference type="InterPro" id="IPR002735">
    <property type="entry name" value="Transl_init_fac_IF2/IF5_dom"/>
</dbReference>
<feature type="region of interest" description="Disordered" evidence="1">
    <location>
        <begin position="93"/>
        <end position="168"/>
    </location>
</feature>
<dbReference type="InterPro" id="IPR045196">
    <property type="entry name" value="IF2/IF5"/>
</dbReference>
<evidence type="ECO:0000259" key="2">
    <source>
        <dbReference type="SMART" id="SM00653"/>
    </source>
</evidence>
<dbReference type="GO" id="GO:0003743">
    <property type="term" value="F:translation initiation factor activity"/>
    <property type="evidence" value="ECO:0007669"/>
    <property type="project" value="UniProtKB-KW"/>
</dbReference>
<dbReference type="GO" id="GO:0005850">
    <property type="term" value="C:eukaryotic translation initiation factor 2 complex"/>
    <property type="evidence" value="ECO:0007669"/>
    <property type="project" value="TreeGrafter"/>
</dbReference>
<dbReference type="Pfam" id="PF01873">
    <property type="entry name" value="eIF-5_eIF-2B"/>
    <property type="match status" value="1"/>
</dbReference>
<feature type="domain" description="Translation initiation factor IF2/IF5" evidence="2">
    <location>
        <begin position="205"/>
        <end position="297"/>
    </location>
</feature>
<dbReference type="GO" id="GO:0031369">
    <property type="term" value="F:translation initiation factor binding"/>
    <property type="evidence" value="ECO:0007669"/>
    <property type="project" value="TreeGrafter"/>
</dbReference>
<dbReference type="AlphaFoldDB" id="A0A1Q9CVK9"/>
<evidence type="ECO:0000313" key="4">
    <source>
        <dbReference type="Proteomes" id="UP000186817"/>
    </source>
</evidence>
<comment type="caution">
    <text evidence="3">The sequence shown here is derived from an EMBL/GenBank/DDBJ whole genome shotgun (WGS) entry which is preliminary data.</text>
</comment>
<keyword evidence="3" id="KW-0396">Initiation factor</keyword>